<dbReference type="Proteomes" id="UP000095192">
    <property type="component" value="Unassembled WGS sequence"/>
</dbReference>
<keyword evidence="1" id="KW-0732">Signal</keyword>
<feature type="signal peptide" evidence="1">
    <location>
        <begin position="1"/>
        <end position="16"/>
    </location>
</feature>
<proteinExistence type="predicted"/>
<reference evidence="2 3" key="1">
    <citation type="journal article" date="2016" name="BMC Genomics">
        <title>Comparative genomics reveals Cyclospora cayetanensis possesses coccidia-like metabolism and invasion components but unique surface antigens.</title>
        <authorList>
            <person name="Liu S."/>
            <person name="Wang L."/>
            <person name="Zheng H."/>
            <person name="Xu Z."/>
            <person name="Roellig D.M."/>
            <person name="Li N."/>
            <person name="Frace M.A."/>
            <person name="Tang K."/>
            <person name="Arrowood M.J."/>
            <person name="Moss D.M."/>
            <person name="Zhang L."/>
            <person name="Feng Y."/>
            <person name="Xiao L."/>
        </authorList>
    </citation>
    <scope>NUCLEOTIDE SEQUENCE [LARGE SCALE GENOMIC DNA]</scope>
    <source>
        <strain evidence="2 3">CHN_HEN01</strain>
    </source>
</reference>
<evidence type="ECO:0008006" key="4">
    <source>
        <dbReference type="Google" id="ProtNLM"/>
    </source>
</evidence>
<name>A0A1D3CW10_9EIME</name>
<dbReference type="InParanoid" id="A0A1D3CW10"/>
<feature type="chain" id="PRO_5008913951" description="Secreted protein" evidence="1">
    <location>
        <begin position="17"/>
        <end position="125"/>
    </location>
</feature>
<dbReference type="EMBL" id="JROU02001731">
    <property type="protein sequence ID" value="OEH75398.1"/>
    <property type="molecule type" value="Genomic_DNA"/>
</dbReference>
<sequence length="125" mass="13856">MLILVLLLLSRYRGSGIRRANSSTRSRCSGRTDGWRGQDAVGTVYPSDPQESPRFQAVVMSVALQQFGSLLIRTNRYLAADAHAAVCVPYARKTQHTPQAAAWRQRGRGLRVRDGAIRRADSSSR</sequence>
<protein>
    <recommendedName>
        <fullName evidence="4">Secreted protein</fullName>
    </recommendedName>
</protein>
<organism evidence="2 3">
    <name type="scientific">Cyclospora cayetanensis</name>
    <dbReference type="NCBI Taxonomy" id="88456"/>
    <lineage>
        <taxon>Eukaryota</taxon>
        <taxon>Sar</taxon>
        <taxon>Alveolata</taxon>
        <taxon>Apicomplexa</taxon>
        <taxon>Conoidasida</taxon>
        <taxon>Coccidia</taxon>
        <taxon>Eucoccidiorida</taxon>
        <taxon>Eimeriorina</taxon>
        <taxon>Eimeriidae</taxon>
        <taxon>Cyclospora</taxon>
    </lineage>
</organism>
<dbReference type="VEuPathDB" id="ToxoDB:cyc_03550"/>
<accession>A0A1D3CW10</accession>
<evidence type="ECO:0000256" key="1">
    <source>
        <dbReference type="SAM" id="SignalP"/>
    </source>
</evidence>
<comment type="caution">
    <text evidence="2">The sequence shown here is derived from an EMBL/GenBank/DDBJ whole genome shotgun (WGS) entry which is preliminary data.</text>
</comment>
<dbReference type="AlphaFoldDB" id="A0A1D3CW10"/>
<gene>
    <name evidence="2" type="ORF">cyc_03550</name>
</gene>
<evidence type="ECO:0000313" key="2">
    <source>
        <dbReference type="EMBL" id="OEH75398.1"/>
    </source>
</evidence>
<keyword evidence="3" id="KW-1185">Reference proteome</keyword>
<evidence type="ECO:0000313" key="3">
    <source>
        <dbReference type="Proteomes" id="UP000095192"/>
    </source>
</evidence>